<dbReference type="InParanoid" id="A0A0V0R9M9"/>
<dbReference type="GO" id="GO:0031515">
    <property type="term" value="C:tRNA (m1A) methyltransferase complex"/>
    <property type="evidence" value="ECO:0007669"/>
    <property type="project" value="InterPro"/>
</dbReference>
<dbReference type="Gene3D" id="3.40.50.150">
    <property type="entry name" value="Vaccinia Virus protein VP39"/>
    <property type="match status" value="1"/>
</dbReference>
<gene>
    <name evidence="8" type="ORF">PPERSA_07718</name>
</gene>
<feature type="compositionally biased region" description="Basic and acidic residues" evidence="7">
    <location>
        <begin position="89"/>
        <end position="104"/>
    </location>
</feature>
<name>A0A0V0R9M9_PSEPJ</name>
<evidence type="ECO:0000256" key="6">
    <source>
        <dbReference type="ARBA" id="ARBA00032319"/>
    </source>
</evidence>
<dbReference type="PANTHER" id="PTHR12945">
    <property type="entry name" value="TRANSLATION INITIATION FACTOR EIF3-RELATED"/>
    <property type="match status" value="1"/>
</dbReference>
<evidence type="ECO:0000256" key="1">
    <source>
        <dbReference type="ARBA" id="ARBA00004123"/>
    </source>
</evidence>
<evidence type="ECO:0000256" key="4">
    <source>
        <dbReference type="ARBA" id="ARBA00022694"/>
    </source>
</evidence>
<dbReference type="AlphaFoldDB" id="A0A0V0R9M9"/>
<evidence type="ECO:0000313" key="8">
    <source>
        <dbReference type="EMBL" id="KRX11193.1"/>
    </source>
</evidence>
<dbReference type="GO" id="GO:0030488">
    <property type="term" value="P:tRNA methylation"/>
    <property type="evidence" value="ECO:0007669"/>
    <property type="project" value="InterPro"/>
</dbReference>
<evidence type="ECO:0000256" key="7">
    <source>
        <dbReference type="SAM" id="MobiDB-lite"/>
    </source>
</evidence>
<sequence>MEGLKETETILGKEWIILIDNRKESRIINLKQDKRLNWRKQHLKLDQLKGLNYNQVYEIEKGKFKENPEAKKEFYHIEVDEQFDEQMETEGKDNRNIKSNRDENNEQQYQQLTKEEIEKLKQEGAISKQQLVQKIVESNVQMEMRTANLRHDSFAYFLYQVDAQPGSRILMFDNTKGLAVGGVAQRLNGQGQIHLAHNPNFDSAQKKNQTLYLTALNPSQQVLQSVQVIPSSDLSLVSEKYSHLVVCGSFDALEIVQMCNDLLEVGGNLVMYSPHTENLIPVYNYLVQSKEYIYIQMTDSFMRQYQILKERTHPMVEISSFSGYVLRAVKVEKQ</sequence>
<keyword evidence="4" id="KW-0819">tRNA processing</keyword>
<evidence type="ECO:0000313" key="9">
    <source>
        <dbReference type="Proteomes" id="UP000054937"/>
    </source>
</evidence>
<dbReference type="Pfam" id="PF04189">
    <property type="entry name" value="Gcd10p"/>
    <property type="match status" value="1"/>
</dbReference>
<proteinExistence type="inferred from homology"/>
<dbReference type="Proteomes" id="UP000054937">
    <property type="component" value="Unassembled WGS sequence"/>
</dbReference>
<reference evidence="8 9" key="1">
    <citation type="journal article" date="2015" name="Sci. Rep.">
        <title>Genome of the facultative scuticociliatosis pathogen Pseudocohnilembus persalinus provides insight into its virulence through horizontal gene transfer.</title>
        <authorList>
            <person name="Xiong J."/>
            <person name="Wang G."/>
            <person name="Cheng J."/>
            <person name="Tian M."/>
            <person name="Pan X."/>
            <person name="Warren A."/>
            <person name="Jiang C."/>
            <person name="Yuan D."/>
            <person name="Miao W."/>
        </authorList>
    </citation>
    <scope>NUCLEOTIDE SEQUENCE [LARGE SCALE GENOMIC DNA]</scope>
    <source>
        <strain evidence="8">36N120E</strain>
    </source>
</reference>
<comment type="similarity">
    <text evidence="2">Belongs to the TRM6/GCD10 family.</text>
</comment>
<feature type="region of interest" description="Disordered" evidence="7">
    <location>
        <begin position="84"/>
        <end position="107"/>
    </location>
</feature>
<comment type="caution">
    <text evidence="8">The sequence shown here is derived from an EMBL/GenBank/DDBJ whole genome shotgun (WGS) entry which is preliminary data.</text>
</comment>
<dbReference type="OrthoDB" id="10254665at2759"/>
<dbReference type="PANTHER" id="PTHR12945:SF0">
    <property type="entry name" value="TRNA (ADENINE(58)-N(1))-METHYLTRANSFERASE NON-CATALYTIC SUBUNIT TRM6"/>
    <property type="match status" value="1"/>
</dbReference>
<accession>A0A0V0R9M9</accession>
<dbReference type="InterPro" id="IPR017423">
    <property type="entry name" value="TRM6"/>
</dbReference>
<keyword evidence="9" id="KW-1185">Reference proteome</keyword>
<protein>
    <recommendedName>
        <fullName evidence="3">tRNA (adenine(58)-N(1))-methyltransferase non-catalytic subunit TRM6</fullName>
    </recommendedName>
    <alternativeName>
        <fullName evidence="6">tRNA(m1A58)-methyltransferase subunit TRM6</fullName>
    </alternativeName>
</protein>
<dbReference type="InterPro" id="IPR029063">
    <property type="entry name" value="SAM-dependent_MTases_sf"/>
</dbReference>
<organism evidence="8 9">
    <name type="scientific">Pseudocohnilembus persalinus</name>
    <name type="common">Ciliate</name>
    <dbReference type="NCBI Taxonomy" id="266149"/>
    <lineage>
        <taxon>Eukaryota</taxon>
        <taxon>Sar</taxon>
        <taxon>Alveolata</taxon>
        <taxon>Ciliophora</taxon>
        <taxon>Intramacronucleata</taxon>
        <taxon>Oligohymenophorea</taxon>
        <taxon>Scuticociliatia</taxon>
        <taxon>Philasterida</taxon>
        <taxon>Pseudocohnilembidae</taxon>
        <taxon>Pseudocohnilembus</taxon>
    </lineage>
</organism>
<comment type="subcellular location">
    <subcellularLocation>
        <location evidence="1">Nucleus</location>
    </subcellularLocation>
</comment>
<keyword evidence="5" id="KW-0539">Nucleus</keyword>
<evidence type="ECO:0000256" key="5">
    <source>
        <dbReference type="ARBA" id="ARBA00023242"/>
    </source>
</evidence>
<dbReference type="OMA" id="TRCRPYQ"/>
<evidence type="ECO:0000256" key="3">
    <source>
        <dbReference type="ARBA" id="ARBA00021704"/>
    </source>
</evidence>
<dbReference type="GO" id="GO:0005634">
    <property type="term" value="C:nucleus"/>
    <property type="evidence" value="ECO:0007669"/>
    <property type="project" value="UniProtKB-SubCell"/>
</dbReference>
<evidence type="ECO:0000256" key="2">
    <source>
        <dbReference type="ARBA" id="ARBA00008320"/>
    </source>
</evidence>
<dbReference type="EMBL" id="LDAU01000003">
    <property type="protein sequence ID" value="KRX11193.1"/>
    <property type="molecule type" value="Genomic_DNA"/>
</dbReference>